<dbReference type="EMBL" id="MBFU01000371">
    <property type="protein sequence ID" value="PVZ99960.1"/>
    <property type="molecule type" value="Genomic_DNA"/>
</dbReference>
<reference evidence="2 3" key="1">
    <citation type="journal article" date="2018" name="MBio">
        <title>Comparative Genomics Reveals the Core Gene Toolbox for the Fungus-Insect Symbiosis.</title>
        <authorList>
            <person name="Wang Y."/>
            <person name="Stata M."/>
            <person name="Wang W."/>
            <person name="Stajich J.E."/>
            <person name="White M.M."/>
            <person name="Moncalvo J.M."/>
        </authorList>
    </citation>
    <scope>NUCLEOTIDE SEQUENCE [LARGE SCALE GENOMIC DNA]</scope>
    <source>
        <strain evidence="2 3">AUS-126-30</strain>
    </source>
</reference>
<dbReference type="AlphaFoldDB" id="A0A2U1J4I3"/>
<comment type="caution">
    <text evidence="2">The sequence shown here is derived from an EMBL/GenBank/DDBJ whole genome shotgun (WGS) entry which is preliminary data.</text>
</comment>
<sequence length="100" mass="11521">MRTNVLLMIIQVFSISSAYSVPAKRQDDDSLYQKCLTKNNGVDGGWNTEYEVCQCLKDGTLDCIDLFPEYHQCMKDHGGINHWLVDNRFCYCNWDGTVKC</sequence>
<evidence type="ECO:0000256" key="1">
    <source>
        <dbReference type="SAM" id="SignalP"/>
    </source>
</evidence>
<evidence type="ECO:0000313" key="3">
    <source>
        <dbReference type="Proteomes" id="UP000245591"/>
    </source>
</evidence>
<feature type="signal peptide" evidence="1">
    <location>
        <begin position="1"/>
        <end position="18"/>
    </location>
</feature>
<dbReference type="Proteomes" id="UP000245591">
    <property type="component" value="Unassembled WGS sequence"/>
</dbReference>
<keyword evidence="3" id="KW-1185">Reference proteome</keyword>
<keyword evidence="1" id="KW-0732">Signal</keyword>
<proteinExistence type="predicted"/>
<feature type="chain" id="PRO_5015607045" evidence="1">
    <location>
        <begin position="19"/>
        <end position="100"/>
    </location>
</feature>
<protein>
    <submittedName>
        <fullName evidence="2">Uncharacterized protein</fullName>
    </submittedName>
</protein>
<gene>
    <name evidence="2" type="ORF">BB558_004005</name>
</gene>
<name>A0A2U1J4I3_SMIAN</name>
<accession>A0A2U1J4I3</accession>
<organism evidence="2 3">
    <name type="scientific">Smittium angustum</name>
    <dbReference type="NCBI Taxonomy" id="133377"/>
    <lineage>
        <taxon>Eukaryota</taxon>
        <taxon>Fungi</taxon>
        <taxon>Fungi incertae sedis</taxon>
        <taxon>Zoopagomycota</taxon>
        <taxon>Kickxellomycotina</taxon>
        <taxon>Harpellomycetes</taxon>
        <taxon>Harpellales</taxon>
        <taxon>Legeriomycetaceae</taxon>
        <taxon>Smittium</taxon>
    </lineage>
</organism>
<evidence type="ECO:0000313" key="2">
    <source>
        <dbReference type="EMBL" id="PVZ99960.1"/>
    </source>
</evidence>